<dbReference type="GO" id="GO:0003677">
    <property type="term" value="F:DNA binding"/>
    <property type="evidence" value="ECO:0007669"/>
    <property type="project" value="InterPro"/>
</dbReference>
<dbReference type="InterPro" id="IPR016032">
    <property type="entry name" value="Sig_transdc_resp-reg_C-effctor"/>
</dbReference>
<evidence type="ECO:0000313" key="4">
    <source>
        <dbReference type="EMBL" id="GGD14158.1"/>
    </source>
</evidence>
<organism evidence="4 5">
    <name type="scientific">Flavobacterium orientale</name>
    <dbReference type="NCBI Taxonomy" id="1756020"/>
    <lineage>
        <taxon>Bacteria</taxon>
        <taxon>Pseudomonadati</taxon>
        <taxon>Bacteroidota</taxon>
        <taxon>Flavobacteriia</taxon>
        <taxon>Flavobacteriales</taxon>
        <taxon>Flavobacteriaceae</taxon>
        <taxon>Flavobacterium</taxon>
    </lineage>
</organism>
<keyword evidence="3" id="KW-0812">Transmembrane</keyword>
<dbReference type="Gene3D" id="1.10.10.10">
    <property type="entry name" value="Winged helix-like DNA-binding domain superfamily/Winged helix DNA-binding domain"/>
    <property type="match status" value="1"/>
</dbReference>
<dbReference type="GO" id="GO:0006355">
    <property type="term" value="P:regulation of DNA-templated transcription"/>
    <property type="evidence" value="ECO:0007669"/>
    <property type="project" value="InterPro"/>
</dbReference>
<proteinExistence type="predicted"/>
<evidence type="ECO:0000256" key="3">
    <source>
        <dbReference type="SAM" id="Phobius"/>
    </source>
</evidence>
<gene>
    <name evidence="4" type="ORF">GCM10011343_01530</name>
</gene>
<evidence type="ECO:0000256" key="2">
    <source>
        <dbReference type="SAM" id="Coils"/>
    </source>
</evidence>
<keyword evidence="3" id="KW-0472">Membrane</keyword>
<feature type="transmembrane region" description="Helical" evidence="3">
    <location>
        <begin position="339"/>
        <end position="359"/>
    </location>
</feature>
<keyword evidence="5" id="KW-1185">Reference proteome</keyword>
<dbReference type="InterPro" id="IPR019734">
    <property type="entry name" value="TPR_rpt"/>
</dbReference>
<keyword evidence="3" id="KW-1133">Transmembrane helix</keyword>
<dbReference type="EMBL" id="BMFG01000001">
    <property type="protein sequence ID" value="GGD14158.1"/>
    <property type="molecule type" value="Genomic_DNA"/>
</dbReference>
<dbReference type="PANTHER" id="PTHR10098">
    <property type="entry name" value="RAPSYN-RELATED"/>
    <property type="match status" value="1"/>
</dbReference>
<evidence type="ECO:0000313" key="5">
    <source>
        <dbReference type="Proteomes" id="UP000625735"/>
    </source>
</evidence>
<dbReference type="Proteomes" id="UP000625735">
    <property type="component" value="Unassembled WGS sequence"/>
</dbReference>
<name>A0A917D971_9FLAO</name>
<dbReference type="Pfam" id="PF13424">
    <property type="entry name" value="TPR_12"/>
    <property type="match status" value="1"/>
</dbReference>
<dbReference type="InterPro" id="IPR036388">
    <property type="entry name" value="WH-like_DNA-bd_sf"/>
</dbReference>
<feature type="coiled-coil region" evidence="2">
    <location>
        <begin position="376"/>
        <end position="403"/>
    </location>
</feature>
<evidence type="ECO:0000256" key="1">
    <source>
        <dbReference type="PROSITE-ProRule" id="PRU00339"/>
    </source>
</evidence>
<feature type="repeat" description="TPR" evidence="1">
    <location>
        <begin position="73"/>
        <end position="106"/>
    </location>
</feature>
<evidence type="ECO:0008006" key="6">
    <source>
        <dbReference type="Google" id="ProtNLM"/>
    </source>
</evidence>
<accession>A0A917D971</accession>
<dbReference type="Pfam" id="PF13181">
    <property type="entry name" value="TPR_8"/>
    <property type="match status" value="1"/>
</dbReference>
<dbReference type="SMART" id="SM00028">
    <property type="entry name" value="TPR"/>
    <property type="match status" value="3"/>
</dbReference>
<dbReference type="InterPro" id="IPR011990">
    <property type="entry name" value="TPR-like_helical_dom_sf"/>
</dbReference>
<dbReference type="Gene3D" id="1.25.40.10">
    <property type="entry name" value="Tetratricopeptide repeat domain"/>
    <property type="match status" value="2"/>
</dbReference>
<comment type="caution">
    <text evidence="4">The sequence shown here is derived from an EMBL/GenBank/DDBJ whole genome shotgun (WGS) entry which is preliminary data.</text>
</comment>
<dbReference type="SUPFAM" id="SSF48452">
    <property type="entry name" value="TPR-like"/>
    <property type="match status" value="1"/>
</dbReference>
<reference evidence="4" key="1">
    <citation type="journal article" date="2014" name="Int. J. Syst. Evol. Microbiol.">
        <title>Complete genome sequence of Corynebacterium casei LMG S-19264T (=DSM 44701T), isolated from a smear-ripened cheese.</title>
        <authorList>
            <consortium name="US DOE Joint Genome Institute (JGI-PGF)"/>
            <person name="Walter F."/>
            <person name="Albersmeier A."/>
            <person name="Kalinowski J."/>
            <person name="Ruckert C."/>
        </authorList>
    </citation>
    <scope>NUCLEOTIDE SEQUENCE</scope>
    <source>
        <strain evidence="4">CGMCC 1.12506</strain>
    </source>
</reference>
<dbReference type="RefSeq" id="WP_188360591.1">
    <property type="nucleotide sequence ID" value="NZ_BMFG01000001.1"/>
</dbReference>
<reference evidence="4" key="2">
    <citation type="submission" date="2020-09" db="EMBL/GenBank/DDBJ databases">
        <authorList>
            <person name="Sun Q."/>
            <person name="Zhou Y."/>
        </authorList>
    </citation>
    <scope>NUCLEOTIDE SEQUENCE</scope>
    <source>
        <strain evidence="4">CGMCC 1.12506</strain>
    </source>
</reference>
<keyword evidence="1" id="KW-0802">TPR repeat</keyword>
<dbReference type="PROSITE" id="PS50005">
    <property type="entry name" value="TPR"/>
    <property type="match status" value="1"/>
</dbReference>
<protein>
    <recommendedName>
        <fullName evidence="6">Tetratricopeptide repeat-containing protein</fullName>
    </recommendedName>
</protein>
<dbReference type="AlphaFoldDB" id="A0A917D971"/>
<keyword evidence="2" id="KW-0175">Coiled coil</keyword>
<sequence>MKISLLKHYLRLSLFLLYFTTVHETIAQDSIVCHALLKKGVDDMMNVRYASALENLSKSKALAQSAKLSNPLFLATNNLGLTYFKMMDYGQALTYYLEAYELAIAQKNPVNEMTVLNNIAIVYIKEKKLEQAESYFLKSFAIAKEQKLDTRIGYYATNLAQLNLEMNNLAKATTYIATAVPKLQSEPRILMSALLVQNAILLEKGFSKEVLKNGLPLLEKAQKSNFAEEQTELLLLIAKAYFKDRQFDKAMHYVERGLSSTQHHEVKIQLFELHSQIAFQLQLLEKSLASKDSIIQLTQLLSDTKNSELLENTTLRFELSESKYALAISKAQSENQRKVYLLSIILLFLLLFILLVVFYKRNQLTKQKRIIEANALQIKHLELEKEKNQRKLLEHEVELKNKMISDKVLFQSTRNELIESLIQTITRATNFTSDVTLLQSVKELKSHLKEDVKWEDFTAHFEHVNTDFIHALKLKHPDLNANDIRFLSFIYLNLSLKEIASLLHISPESCRKRKERLIKKLGIEITTPLYTYLTQVAKTK</sequence>
<dbReference type="SUPFAM" id="SSF46894">
    <property type="entry name" value="C-terminal effector domain of the bipartite response regulators"/>
    <property type="match status" value="1"/>
</dbReference>